<dbReference type="RefSeq" id="WP_067995139.1">
    <property type="nucleotide sequence ID" value="NZ_QQBC01000006.1"/>
</dbReference>
<dbReference type="Gene3D" id="1.10.287.1060">
    <property type="entry name" value="ESAT-6-like"/>
    <property type="match status" value="1"/>
</dbReference>
<evidence type="ECO:0000256" key="1">
    <source>
        <dbReference type="SAM" id="MobiDB-lite"/>
    </source>
</evidence>
<dbReference type="InterPro" id="IPR036689">
    <property type="entry name" value="ESAT-6-like_sf"/>
</dbReference>
<protein>
    <submittedName>
        <fullName evidence="2">Excreted virulence factor EspC (Type VII ESX diderm)</fullName>
    </submittedName>
</protein>
<sequence length="103" mass="10846">MAEIVEVDTNKLRKAAGDCDRIHDSIQHALTTLRGAVAGGGTPWGDDSFGSKFAKGDKGYIAARDNLLAGIDKMSSTFREYADGQRGAADSMDRMEHGNAGGA</sequence>
<dbReference type="AlphaFoldDB" id="A0A370I8B5"/>
<evidence type="ECO:0000313" key="2">
    <source>
        <dbReference type="EMBL" id="RDI65614.1"/>
    </source>
</evidence>
<gene>
    <name evidence="2" type="ORF">DFR76_106486</name>
</gene>
<feature type="region of interest" description="Disordered" evidence="1">
    <location>
        <begin position="82"/>
        <end position="103"/>
    </location>
</feature>
<comment type="caution">
    <text evidence="2">The sequence shown here is derived from an EMBL/GenBank/DDBJ whole genome shotgun (WGS) entry which is preliminary data.</text>
</comment>
<name>A0A370I8B5_9NOCA</name>
<organism evidence="2 3">
    <name type="scientific">Nocardia pseudobrasiliensis</name>
    <dbReference type="NCBI Taxonomy" id="45979"/>
    <lineage>
        <taxon>Bacteria</taxon>
        <taxon>Bacillati</taxon>
        <taxon>Actinomycetota</taxon>
        <taxon>Actinomycetes</taxon>
        <taxon>Mycobacteriales</taxon>
        <taxon>Nocardiaceae</taxon>
        <taxon>Nocardia</taxon>
    </lineage>
</organism>
<proteinExistence type="predicted"/>
<evidence type="ECO:0000313" key="3">
    <source>
        <dbReference type="Proteomes" id="UP000254869"/>
    </source>
</evidence>
<dbReference type="STRING" id="1210086.GCA_001613105_01952"/>
<reference evidence="2 3" key="1">
    <citation type="submission" date="2018-07" db="EMBL/GenBank/DDBJ databases">
        <title>Genomic Encyclopedia of Type Strains, Phase IV (KMG-IV): sequencing the most valuable type-strain genomes for metagenomic binning, comparative biology and taxonomic classification.</title>
        <authorList>
            <person name="Goeker M."/>
        </authorList>
    </citation>
    <scope>NUCLEOTIDE SEQUENCE [LARGE SCALE GENOMIC DNA]</scope>
    <source>
        <strain evidence="2 3">DSM 44290</strain>
    </source>
</reference>
<dbReference type="Proteomes" id="UP000254869">
    <property type="component" value="Unassembled WGS sequence"/>
</dbReference>
<dbReference type="EMBL" id="QQBC01000006">
    <property type="protein sequence ID" value="RDI65614.1"/>
    <property type="molecule type" value="Genomic_DNA"/>
</dbReference>
<keyword evidence="3" id="KW-1185">Reference proteome</keyword>
<accession>A0A370I8B5</accession>
<dbReference type="SUPFAM" id="SSF140453">
    <property type="entry name" value="EsxAB dimer-like"/>
    <property type="match status" value="1"/>
</dbReference>